<evidence type="ECO:0000313" key="3">
    <source>
        <dbReference type="EMBL" id="CAB1184546.1"/>
    </source>
</evidence>
<accession>A0A811G8Q1</accession>
<dbReference type="Proteomes" id="UP000663760">
    <property type="component" value="Unassembled WGS sequence"/>
</dbReference>
<sequence>MGLCLPSLHRVVSVWAVATALWLGARGGDGRRHFHKKQREGHADGSGGDGVGADSISTPPANSPAQPILAIAAVDRALPRPDPET</sequence>
<evidence type="ECO:0008006" key="5">
    <source>
        <dbReference type="Google" id="ProtNLM"/>
    </source>
</evidence>
<evidence type="ECO:0000256" key="2">
    <source>
        <dbReference type="SAM" id="SignalP"/>
    </source>
</evidence>
<evidence type="ECO:0000313" key="4">
    <source>
        <dbReference type="Proteomes" id="UP000663760"/>
    </source>
</evidence>
<proteinExistence type="predicted"/>
<dbReference type="AlphaFoldDB" id="A0A811G8Q1"/>
<name>A0A811G8Q1_SPIIN</name>
<protein>
    <recommendedName>
        <fullName evidence="5">Secreted protein</fullName>
    </recommendedName>
</protein>
<feature type="compositionally biased region" description="Polar residues" evidence="1">
    <location>
        <begin position="56"/>
        <end position="65"/>
    </location>
</feature>
<keyword evidence="2" id="KW-0732">Signal</keyword>
<feature type="signal peptide" evidence="2">
    <location>
        <begin position="1"/>
        <end position="27"/>
    </location>
</feature>
<dbReference type="EMBL" id="CACVBZ020000004">
    <property type="protein sequence ID" value="CAB1184546.1"/>
    <property type="molecule type" value="Genomic_DNA"/>
</dbReference>
<keyword evidence="4" id="KW-1185">Reference proteome</keyword>
<comment type="caution">
    <text evidence="3">The sequence shown here is derived from an EMBL/GenBank/DDBJ whole genome shotgun (WGS) entry which is preliminary data.</text>
</comment>
<feature type="region of interest" description="Disordered" evidence="1">
    <location>
        <begin position="27"/>
        <end position="67"/>
    </location>
</feature>
<feature type="chain" id="PRO_5032557282" description="Secreted protein" evidence="2">
    <location>
        <begin position="28"/>
        <end position="85"/>
    </location>
</feature>
<reference evidence="3" key="1">
    <citation type="submission" date="2020-02" db="EMBL/GenBank/DDBJ databases">
        <authorList>
            <person name="Scholz U."/>
            <person name="Mascher M."/>
            <person name="Fiebig A."/>
        </authorList>
    </citation>
    <scope>NUCLEOTIDE SEQUENCE</scope>
</reference>
<evidence type="ECO:0000256" key="1">
    <source>
        <dbReference type="SAM" id="MobiDB-lite"/>
    </source>
</evidence>
<organism evidence="3 4">
    <name type="scientific">Spirodela intermedia</name>
    <name type="common">Intermediate duckweed</name>
    <dbReference type="NCBI Taxonomy" id="51605"/>
    <lineage>
        <taxon>Eukaryota</taxon>
        <taxon>Viridiplantae</taxon>
        <taxon>Streptophyta</taxon>
        <taxon>Embryophyta</taxon>
        <taxon>Tracheophyta</taxon>
        <taxon>Spermatophyta</taxon>
        <taxon>Magnoliopsida</taxon>
        <taxon>Liliopsida</taxon>
        <taxon>Araceae</taxon>
        <taxon>Lemnoideae</taxon>
        <taxon>Spirodela</taxon>
    </lineage>
</organism>
<gene>
    <name evidence="3" type="ORF">SI8410_UN004657</name>
</gene>